<reference evidence="1" key="1">
    <citation type="submission" date="2022-07" db="EMBL/GenBank/DDBJ databases">
        <title>Genome Sequence of Agrocybe chaxingu.</title>
        <authorList>
            <person name="Buettner E."/>
        </authorList>
    </citation>
    <scope>NUCLEOTIDE SEQUENCE</scope>
    <source>
        <strain evidence="1">MP-N11</strain>
    </source>
</reference>
<dbReference type="AlphaFoldDB" id="A0A9W8K753"/>
<dbReference type="Proteomes" id="UP001148786">
    <property type="component" value="Unassembled WGS sequence"/>
</dbReference>
<accession>A0A9W8K753</accession>
<proteinExistence type="predicted"/>
<comment type="caution">
    <text evidence="1">The sequence shown here is derived from an EMBL/GenBank/DDBJ whole genome shotgun (WGS) entry which is preliminary data.</text>
</comment>
<dbReference type="OrthoDB" id="3184970at2759"/>
<protein>
    <recommendedName>
        <fullName evidence="3">BTB domain-containing protein</fullName>
    </recommendedName>
</protein>
<gene>
    <name evidence="1" type="ORF">NLJ89_g2538</name>
</gene>
<keyword evidence="2" id="KW-1185">Reference proteome</keyword>
<name>A0A9W8K753_9AGAR</name>
<sequence length="173" mass="19960">MPITVHSDFGAGDADVTFQPSNVVQYRIHRKNLEVHFPGSEFDTRGEATHLTEDADTLAILFQFTYPRRHPTLQDADFKTLASVAEAVGKYQVFSVMSMNTCQMRLRRFLPEHPVEILVHAIKHDYRELKEDASPYFARSPSTAWQHFYLLPIYILGFSTLKPGDLYLLRRDN</sequence>
<evidence type="ECO:0000313" key="2">
    <source>
        <dbReference type="Proteomes" id="UP001148786"/>
    </source>
</evidence>
<organism evidence="1 2">
    <name type="scientific">Agrocybe chaxingu</name>
    <dbReference type="NCBI Taxonomy" id="84603"/>
    <lineage>
        <taxon>Eukaryota</taxon>
        <taxon>Fungi</taxon>
        <taxon>Dikarya</taxon>
        <taxon>Basidiomycota</taxon>
        <taxon>Agaricomycotina</taxon>
        <taxon>Agaricomycetes</taxon>
        <taxon>Agaricomycetidae</taxon>
        <taxon>Agaricales</taxon>
        <taxon>Agaricineae</taxon>
        <taxon>Strophariaceae</taxon>
        <taxon>Agrocybe</taxon>
    </lineage>
</organism>
<dbReference type="EMBL" id="JANKHO010000159">
    <property type="protein sequence ID" value="KAJ3514160.1"/>
    <property type="molecule type" value="Genomic_DNA"/>
</dbReference>
<evidence type="ECO:0008006" key="3">
    <source>
        <dbReference type="Google" id="ProtNLM"/>
    </source>
</evidence>
<evidence type="ECO:0000313" key="1">
    <source>
        <dbReference type="EMBL" id="KAJ3514160.1"/>
    </source>
</evidence>